<dbReference type="RefSeq" id="XP_033177389.1">
    <property type="nucleotide sequence ID" value="XM_033321498.1"/>
</dbReference>
<dbReference type="Proteomes" id="UP000515180">
    <property type="component" value="Unplaced"/>
</dbReference>
<evidence type="ECO:0000313" key="1">
    <source>
        <dbReference type="Proteomes" id="UP000515180"/>
    </source>
</evidence>
<keyword evidence="1" id="KW-1185">Reference proteome</keyword>
<reference evidence="2" key="1">
    <citation type="submission" date="2025-08" db="UniProtKB">
        <authorList>
            <consortium name="RefSeq"/>
        </authorList>
    </citation>
    <scope>IDENTIFICATION</scope>
</reference>
<name>A0A6P8LRN6_BOMIM</name>
<evidence type="ECO:0000313" key="2">
    <source>
        <dbReference type="RefSeq" id="XP_033177389.1"/>
    </source>
</evidence>
<accession>A0A6P8LRN6</accession>
<dbReference type="OrthoDB" id="10391693at2759"/>
<protein>
    <submittedName>
        <fullName evidence="2">Uncharacterized protein LOC117151824</fullName>
    </submittedName>
</protein>
<dbReference type="AlphaFoldDB" id="A0A6P8LRN6"/>
<sequence length="112" mass="13236">MESKGDGECRHCKPKLPSKINDHELYYRSTIITKSKLICTLISVTTNPAVIIPDFWILQLLKPRFHRFKYDIIVLPLFTYWKILCSNIIRYLDHGSLSDNGNDVTSFYFRYF</sequence>
<gene>
    <name evidence="2" type="primary">LOC117151824</name>
</gene>
<organism evidence="1 2">
    <name type="scientific">Bombus impatiens</name>
    <name type="common">Bumblebee</name>
    <dbReference type="NCBI Taxonomy" id="132113"/>
    <lineage>
        <taxon>Eukaryota</taxon>
        <taxon>Metazoa</taxon>
        <taxon>Ecdysozoa</taxon>
        <taxon>Arthropoda</taxon>
        <taxon>Hexapoda</taxon>
        <taxon>Insecta</taxon>
        <taxon>Pterygota</taxon>
        <taxon>Neoptera</taxon>
        <taxon>Endopterygota</taxon>
        <taxon>Hymenoptera</taxon>
        <taxon>Apocrita</taxon>
        <taxon>Aculeata</taxon>
        <taxon>Apoidea</taxon>
        <taxon>Anthophila</taxon>
        <taxon>Apidae</taxon>
        <taxon>Bombus</taxon>
        <taxon>Pyrobombus</taxon>
    </lineage>
</organism>
<proteinExistence type="predicted"/>
<dbReference type="GeneID" id="117151824"/>